<protein>
    <submittedName>
        <fullName evidence="1">Uncharacterized protein</fullName>
    </submittedName>
</protein>
<dbReference type="AlphaFoldDB" id="A0AAV1B0N7"/>
<accession>A0AAV1B0N7</accession>
<evidence type="ECO:0000313" key="2">
    <source>
        <dbReference type="Proteomes" id="UP001157006"/>
    </source>
</evidence>
<gene>
    <name evidence="1" type="ORF">VFH_VI015360</name>
</gene>
<dbReference type="EMBL" id="OX451741">
    <property type="protein sequence ID" value="CAI8616144.1"/>
    <property type="molecule type" value="Genomic_DNA"/>
</dbReference>
<proteinExistence type="predicted"/>
<dbReference type="PANTHER" id="PTHR33116">
    <property type="entry name" value="REVERSE TRANSCRIPTASE ZINC-BINDING DOMAIN-CONTAINING PROTEIN-RELATED-RELATED"/>
    <property type="match status" value="1"/>
</dbReference>
<dbReference type="Proteomes" id="UP001157006">
    <property type="component" value="Chromosome 6"/>
</dbReference>
<name>A0AAV1B0N7_VICFA</name>
<sequence length="182" mass="20484">MGFSLQWRKWMDECLRFATISVLVNGSPTGKFRVEKGLRQEDPLSPFLFLIVVEGLGMLLNKASEIGRFEGHSFGNQAGSLTHLQFADCTLILGPRSLENVDSMKAILHLFELSSDRKVNFHKIRLFGIKTSDSWLEEAAKALNFKVGSIPFIYLGLPVGANLRSIFTWDPVIDKVKKILTR</sequence>
<organism evidence="1 2">
    <name type="scientific">Vicia faba</name>
    <name type="common">Broad bean</name>
    <name type="synonym">Faba vulgaris</name>
    <dbReference type="NCBI Taxonomy" id="3906"/>
    <lineage>
        <taxon>Eukaryota</taxon>
        <taxon>Viridiplantae</taxon>
        <taxon>Streptophyta</taxon>
        <taxon>Embryophyta</taxon>
        <taxon>Tracheophyta</taxon>
        <taxon>Spermatophyta</taxon>
        <taxon>Magnoliopsida</taxon>
        <taxon>eudicotyledons</taxon>
        <taxon>Gunneridae</taxon>
        <taxon>Pentapetalae</taxon>
        <taxon>rosids</taxon>
        <taxon>fabids</taxon>
        <taxon>Fabales</taxon>
        <taxon>Fabaceae</taxon>
        <taxon>Papilionoideae</taxon>
        <taxon>50 kb inversion clade</taxon>
        <taxon>NPAAA clade</taxon>
        <taxon>Hologalegina</taxon>
        <taxon>IRL clade</taxon>
        <taxon>Fabeae</taxon>
        <taxon>Vicia</taxon>
    </lineage>
</organism>
<keyword evidence="2" id="KW-1185">Reference proteome</keyword>
<evidence type="ECO:0000313" key="1">
    <source>
        <dbReference type="EMBL" id="CAI8616144.1"/>
    </source>
</evidence>
<reference evidence="1 2" key="1">
    <citation type="submission" date="2023-01" db="EMBL/GenBank/DDBJ databases">
        <authorList>
            <person name="Kreplak J."/>
        </authorList>
    </citation>
    <scope>NUCLEOTIDE SEQUENCE [LARGE SCALE GENOMIC DNA]</scope>
</reference>
<dbReference type="PANTHER" id="PTHR33116:SF78">
    <property type="entry name" value="OS12G0587133 PROTEIN"/>
    <property type="match status" value="1"/>
</dbReference>